<proteinExistence type="predicted"/>
<organism evidence="1">
    <name type="scientific">marine metagenome</name>
    <dbReference type="NCBI Taxonomy" id="408172"/>
    <lineage>
        <taxon>unclassified sequences</taxon>
        <taxon>metagenomes</taxon>
        <taxon>ecological metagenomes</taxon>
    </lineage>
</organism>
<evidence type="ECO:0008006" key="2">
    <source>
        <dbReference type="Google" id="ProtNLM"/>
    </source>
</evidence>
<evidence type="ECO:0000313" key="1">
    <source>
        <dbReference type="EMBL" id="SVD16885.1"/>
    </source>
</evidence>
<feature type="non-terminal residue" evidence="1">
    <location>
        <position position="1"/>
    </location>
</feature>
<protein>
    <recommendedName>
        <fullName evidence="2">Prolyl 4-hydroxylase alpha subunit Fe(2+) 2OG dioxygenase domain-containing protein</fullName>
    </recommendedName>
</protein>
<dbReference type="EMBL" id="UINC01133763">
    <property type="protein sequence ID" value="SVD16885.1"/>
    <property type="molecule type" value="Genomic_DNA"/>
</dbReference>
<reference evidence="1" key="1">
    <citation type="submission" date="2018-05" db="EMBL/GenBank/DDBJ databases">
        <authorList>
            <person name="Lanie J.A."/>
            <person name="Ng W.-L."/>
            <person name="Kazmierczak K.M."/>
            <person name="Andrzejewski T.M."/>
            <person name="Davidsen T.M."/>
            <person name="Wayne K.J."/>
            <person name="Tettelin H."/>
            <person name="Glass J.I."/>
            <person name="Rusch D."/>
            <person name="Podicherti R."/>
            <person name="Tsui H.-C.T."/>
            <person name="Winkler M.E."/>
        </authorList>
    </citation>
    <scope>NUCLEOTIDE SEQUENCE</scope>
</reference>
<name>A0A382T543_9ZZZZ</name>
<gene>
    <name evidence="1" type="ORF">METZ01_LOCUS369739</name>
</gene>
<dbReference type="AlphaFoldDB" id="A0A382T543"/>
<sequence>RLISKAKMKHDIEQFEYLAASGYESEKFQALVNVYKAVSSEINWPTNDAEIIPLTDKYQKLLMDTYNRSIHVLEAPELPGPTLSNTLDIEKITENYFKHDFGLTYFDNFLTPVALDSIRHFLLGNTIWFDFFHGGGYIGAYLRDGLACPLFFQIAEEMRTTFPKIFKNHPLKQLWAYKYDSRAYKNDSPLKGINAHADYAAVNVNFWVTPKAANLNSLSGGLVVYNTEAPLEWDPNTFNNDTEKILEHLEDNNEEKSVIPYNENRIVLFNSNLIHETDKFEFKEGYENRRINVTMLFGERGT</sequence>
<accession>A0A382T543</accession>